<comment type="caution">
    <text evidence="1">The sequence shown here is derived from an EMBL/GenBank/DDBJ whole genome shotgun (WGS) entry which is preliminary data.</text>
</comment>
<dbReference type="Proteomes" id="UP001154265">
    <property type="component" value="Unassembled WGS sequence"/>
</dbReference>
<evidence type="ECO:0000313" key="1">
    <source>
        <dbReference type="EMBL" id="MDG2991999.1"/>
    </source>
</evidence>
<organism evidence="1 2">
    <name type="scientific">Candidatus Synechococcus calcipolaris G9</name>
    <dbReference type="NCBI Taxonomy" id="1497997"/>
    <lineage>
        <taxon>Bacteria</taxon>
        <taxon>Bacillati</taxon>
        <taxon>Cyanobacteriota</taxon>
        <taxon>Cyanophyceae</taxon>
        <taxon>Synechococcales</taxon>
        <taxon>Synechococcaceae</taxon>
        <taxon>Synechococcus</taxon>
    </lineage>
</organism>
<reference evidence="1" key="1">
    <citation type="journal article" date="2022" name="Genome Biol. Evol.">
        <title>A New Gene Family Diagnostic for Intracellular Biomineralization of Amorphous Ca Carbonates by Cyanobacteria.</title>
        <authorList>
            <person name="Benzerara K."/>
            <person name="Duprat E."/>
            <person name="Bitard-Feildel T."/>
            <person name="Caumes G."/>
            <person name="Cassier-Chauvat C."/>
            <person name="Chauvat F."/>
            <person name="Dezi M."/>
            <person name="Diop S.I."/>
            <person name="Gaschignard G."/>
            <person name="Gorgen S."/>
            <person name="Gugger M."/>
            <person name="Lopez-Garcia P."/>
            <person name="Millet M."/>
            <person name="Skouri-Panet F."/>
            <person name="Moreira D."/>
            <person name="Callebaut I."/>
        </authorList>
    </citation>
    <scope>NUCLEOTIDE SEQUENCE</scope>
    <source>
        <strain evidence="1">G9</strain>
    </source>
</reference>
<gene>
    <name evidence="1" type="ORF">L3556_13815</name>
</gene>
<proteinExistence type="predicted"/>
<protein>
    <submittedName>
        <fullName evidence="1">Uncharacterized protein</fullName>
    </submittedName>
</protein>
<evidence type="ECO:0000313" key="2">
    <source>
        <dbReference type="Proteomes" id="UP001154265"/>
    </source>
</evidence>
<name>A0ABT6F2D9_9SYNE</name>
<dbReference type="RefSeq" id="WP_277867925.1">
    <property type="nucleotide sequence ID" value="NZ_JAKKUT010000006.1"/>
</dbReference>
<sequence>MDVNLKKFFTENGLVDEQGETFDPPYDDADGWRRSFRAAIQCLNFMLDEQEAAVENRRGSKYLIGLNVIGDDLMEPKIRLQNLGLNVQEEEARICDDLGLGFSTVDERYAQNREFMKRMRQRREADEQN</sequence>
<dbReference type="EMBL" id="JAKKUT010000006">
    <property type="protein sequence ID" value="MDG2991999.1"/>
    <property type="molecule type" value="Genomic_DNA"/>
</dbReference>
<accession>A0ABT6F2D9</accession>
<keyword evidence="2" id="KW-1185">Reference proteome</keyword>
<reference evidence="1" key="2">
    <citation type="submission" date="2022-01" db="EMBL/GenBank/DDBJ databases">
        <authorList>
            <person name="Zivanovic Y."/>
            <person name="Moreira D."/>
            <person name="Lopez-Garcia P."/>
        </authorList>
    </citation>
    <scope>NUCLEOTIDE SEQUENCE</scope>
    <source>
        <strain evidence="1">G9</strain>
    </source>
</reference>